<evidence type="ECO:0000313" key="10">
    <source>
        <dbReference type="Proteomes" id="UP000663829"/>
    </source>
</evidence>
<dbReference type="PANTHER" id="PTHR11923">
    <property type="entry name" value="SCAVENGER RECEPTOR CLASS B TYPE-1 SR-B1"/>
    <property type="match status" value="1"/>
</dbReference>
<reference evidence="8" key="1">
    <citation type="submission" date="2021-02" db="EMBL/GenBank/DDBJ databases">
        <authorList>
            <person name="Nowell W R."/>
        </authorList>
    </citation>
    <scope>NUCLEOTIDE SEQUENCE</scope>
</reference>
<evidence type="ECO:0000256" key="7">
    <source>
        <dbReference type="SAM" id="Phobius"/>
    </source>
</evidence>
<evidence type="ECO:0000256" key="3">
    <source>
        <dbReference type="ARBA" id="ARBA00022692"/>
    </source>
</evidence>
<dbReference type="GO" id="GO:0005737">
    <property type="term" value="C:cytoplasm"/>
    <property type="evidence" value="ECO:0007669"/>
    <property type="project" value="TreeGrafter"/>
</dbReference>
<keyword evidence="5 7" id="KW-0472">Membrane</keyword>
<feature type="transmembrane region" description="Helical" evidence="7">
    <location>
        <begin position="12"/>
        <end position="37"/>
    </location>
</feature>
<keyword evidence="6" id="KW-0325">Glycoprotein</keyword>
<dbReference type="EMBL" id="CAJOBC010007809">
    <property type="protein sequence ID" value="CAF3943771.1"/>
    <property type="molecule type" value="Genomic_DNA"/>
</dbReference>
<comment type="caution">
    <text evidence="8">The sequence shown here is derived from an EMBL/GenBank/DDBJ whole genome shotgun (WGS) entry which is preliminary data.</text>
</comment>
<evidence type="ECO:0000256" key="4">
    <source>
        <dbReference type="ARBA" id="ARBA00022989"/>
    </source>
</evidence>
<proteinExistence type="inferred from homology"/>
<comment type="similarity">
    <text evidence="2">Belongs to the CD36 family.</text>
</comment>
<evidence type="ECO:0000313" key="8">
    <source>
        <dbReference type="EMBL" id="CAF1179550.1"/>
    </source>
</evidence>
<sequence>MASKTKSSKKSFLLRLIIYIIVILFLLVPAILFFIYWEKLIISKVLKVVKLSPDSEGMTYWKNPPTIITRAYRLYDYGTNSIDLIKRNASATLNVQETRPYMYDINATKADIEWVNNDQDLKYSIHRIFTRQKDFDQTLLTAEGTFVDILRAIFRSQFSNIQELFFDMGGNDIFYQRPGIDELEGFTSSLFRAMQDKMTGPNVAKYGYVYRYNGSRSYNYTIRAGVEDKGRVLEFASENVPFQRNSSDYPFKMYDGLTFLPLLQTKKTINIFQPDFCRPIQLKFNKIVRMFNINVHEFIIRLVDLEQCTDNSETCNESDRLDISKCLSASMPSGTVYLSKPHFYGHNSSQFNINGFSPEREKHESMIYFEPYSGTPVKAHHRIQLNVNAFVDTFKYRGGEWRPSMNARVSKRILPLLWIDQEITLNTTALGQLQYVHRMVKILNIARFVALAVAIVIPIILIVAMELRSKSVAGKRRNGDPDFKKQPVLLRTRI</sequence>
<dbReference type="EMBL" id="CAJNOQ010007808">
    <property type="protein sequence ID" value="CAF1179550.1"/>
    <property type="molecule type" value="Genomic_DNA"/>
</dbReference>
<accession>A0A814UV12</accession>
<evidence type="ECO:0000256" key="5">
    <source>
        <dbReference type="ARBA" id="ARBA00023136"/>
    </source>
</evidence>
<organism evidence="8 10">
    <name type="scientific">Didymodactylos carnosus</name>
    <dbReference type="NCBI Taxonomy" id="1234261"/>
    <lineage>
        <taxon>Eukaryota</taxon>
        <taxon>Metazoa</taxon>
        <taxon>Spiralia</taxon>
        <taxon>Gnathifera</taxon>
        <taxon>Rotifera</taxon>
        <taxon>Eurotatoria</taxon>
        <taxon>Bdelloidea</taxon>
        <taxon>Philodinida</taxon>
        <taxon>Philodinidae</taxon>
        <taxon>Didymodactylos</taxon>
    </lineage>
</organism>
<dbReference type="AlphaFoldDB" id="A0A814UV12"/>
<dbReference type="InterPro" id="IPR002159">
    <property type="entry name" value="CD36_fam"/>
</dbReference>
<evidence type="ECO:0000256" key="2">
    <source>
        <dbReference type="ARBA" id="ARBA00010532"/>
    </source>
</evidence>
<keyword evidence="4 7" id="KW-1133">Transmembrane helix</keyword>
<dbReference type="Proteomes" id="UP000681722">
    <property type="component" value="Unassembled WGS sequence"/>
</dbReference>
<dbReference type="GO" id="GO:0016020">
    <property type="term" value="C:membrane"/>
    <property type="evidence" value="ECO:0007669"/>
    <property type="project" value="UniProtKB-SubCell"/>
</dbReference>
<evidence type="ECO:0000256" key="1">
    <source>
        <dbReference type="ARBA" id="ARBA00004370"/>
    </source>
</evidence>
<protein>
    <submittedName>
        <fullName evidence="8">Uncharacterized protein</fullName>
    </submittedName>
</protein>
<keyword evidence="10" id="KW-1185">Reference proteome</keyword>
<gene>
    <name evidence="8" type="ORF">GPM918_LOCUS22624</name>
    <name evidence="9" type="ORF">SRO942_LOCUS22623</name>
</gene>
<dbReference type="PANTHER" id="PTHR11923:SF51">
    <property type="entry name" value="LYSOSOME MEMBRANE PROTEIN 2"/>
    <property type="match status" value="1"/>
</dbReference>
<dbReference type="GO" id="GO:0005044">
    <property type="term" value="F:scavenger receptor activity"/>
    <property type="evidence" value="ECO:0007669"/>
    <property type="project" value="TreeGrafter"/>
</dbReference>
<evidence type="ECO:0000256" key="6">
    <source>
        <dbReference type="ARBA" id="ARBA00023180"/>
    </source>
</evidence>
<evidence type="ECO:0000313" key="9">
    <source>
        <dbReference type="EMBL" id="CAF3943771.1"/>
    </source>
</evidence>
<comment type="subcellular location">
    <subcellularLocation>
        <location evidence="1">Membrane</location>
    </subcellularLocation>
</comment>
<dbReference type="Proteomes" id="UP000663829">
    <property type="component" value="Unassembled WGS sequence"/>
</dbReference>
<name>A0A814UV12_9BILA</name>
<keyword evidence="3 7" id="KW-0812">Transmembrane</keyword>
<dbReference type="OrthoDB" id="10024078at2759"/>
<dbReference type="Pfam" id="PF01130">
    <property type="entry name" value="CD36"/>
    <property type="match status" value="1"/>
</dbReference>
<feature type="transmembrane region" description="Helical" evidence="7">
    <location>
        <begin position="445"/>
        <end position="467"/>
    </location>
</feature>